<feature type="transmembrane region" description="Helical" evidence="6">
    <location>
        <begin position="306"/>
        <end position="325"/>
    </location>
</feature>
<evidence type="ECO:0000256" key="5">
    <source>
        <dbReference type="ARBA" id="ARBA00023136"/>
    </source>
</evidence>
<sequence length="363" mass="39877">MISVVVILGQGTLLIKNNPEGDCEKIRIYINKVVVIFAIEAIFLLGLFLVYGRDISVFVYGGDVSFLFLFFIVAFAFVDVAFEVVCVSALRARSEFKRGSFFVILKTAGKLVPLIGCLWVKVELVEYMMLSLALQGGLVIIQYANSCRGKRRAGQSVRVMDGAFDVVVNALLVTGLLSVSRYVLVNKTDIFTVGYYSAITTITGVVAILYSGTGYFLYTKIVKQWAGGDFVGLRQLYLKALAWFVLIAATLSFLVCIAGDLVFSLVYGEGVKVGAWSFLFLALFQVLFGVYQFSYYVILMGAHTRYNFFLIGPAIALLVVVQGLVIPHHGLVGAAFVQMMVMGVVAGISVLVVMRRLRARITL</sequence>
<evidence type="ECO:0000313" key="7">
    <source>
        <dbReference type="EMBL" id="QEL66036.1"/>
    </source>
</evidence>
<dbReference type="EMBL" id="CP022579">
    <property type="protein sequence ID" value="QEL66036.1"/>
    <property type="molecule type" value="Genomic_DNA"/>
</dbReference>
<keyword evidence="4 6" id="KW-1133">Transmembrane helix</keyword>
<evidence type="ECO:0008006" key="9">
    <source>
        <dbReference type="Google" id="ProtNLM"/>
    </source>
</evidence>
<comment type="subcellular location">
    <subcellularLocation>
        <location evidence="1">Cell membrane</location>
        <topology evidence="1">Multi-pass membrane protein</topology>
    </subcellularLocation>
</comment>
<keyword evidence="2" id="KW-1003">Cell membrane</keyword>
<feature type="transmembrane region" description="Helical" evidence="6">
    <location>
        <begin position="64"/>
        <end position="90"/>
    </location>
</feature>
<evidence type="ECO:0000256" key="1">
    <source>
        <dbReference type="ARBA" id="ARBA00004651"/>
    </source>
</evidence>
<accession>A0A5C1EB00</accession>
<feature type="transmembrane region" description="Helical" evidence="6">
    <location>
        <begin position="273"/>
        <end position="299"/>
    </location>
</feature>
<feature type="transmembrane region" description="Helical" evidence="6">
    <location>
        <begin position="240"/>
        <end position="267"/>
    </location>
</feature>
<name>A0A5C1EB00_9RHOO</name>
<feature type="transmembrane region" description="Helical" evidence="6">
    <location>
        <begin position="33"/>
        <end position="52"/>
    </location>
</feature>
<evidence type="ECO:0000256" key="2">
    <source>
        <dbReference type="ARBA" id="ARBA00022475"/>
    </source>
</evidence>
<dbReference type="AlphaFoldDB" id="A0A5C1EB00"/>
<keyword evidence="3 6" id="KW-0812">Transmembrane</keyword>
<dbReference type="Proteomes" id="UP000323671">
    <property type="component" value="Chromosome"/>
</dbReference>
<feature type="transmembrane region" description="Helical" evidence="6">
    <location>
        <begin position="166"/>
        <end position="184"/>
    </location>
</feature>
<reference evidence="7 8" key="1">
    <citation type="submission" date="2017-07" db="EMBL/GenBank/DDBJ databases">
        <title>Complete genome sequence of Oryzomicrobium terrae TPP412.</title>
        <authorList>
            <person name="Chiu L.-W."/>
            <person name="Lo K.-J."/>
            <person name="Tsai Y.-M."/>
            <person name="Lin S.-S."/>
            <person name="Kuo C.-H."/>
            <person name="Liu C.-T."/>
        </authorList>
    </citation>
    <scope>NUCLEOTIDE SEQUENCE [LARGE SCALE GENOMIC DNA]</scope>
    <source>
        <strain evidence="7 8">TPP412</strain>
    </source>
</reference>
<keyword evidence="5 6" id="KW-0472">Membrane</keyword>
<dbReference type="InterPro" id="IPR050833">
    <property type="entry name" value="Poly_Biosynth_Transport"/>
</dbReference>
<evidence type="ECO:0000256" key="3">
    <source>
        <dbReference type="ARBA" id="ARBA00022692"/>
    </source>
</evidence>
<evidence type="ECO:0000256" key="6">
    <source>
        <dbReference type="SAM" id="Phobius"/>
    </source>
</evidence>
<dbReference type="KEGG" id="otr:OTERR_25600"/>
<feature type="transmembrane region" description="Helical" evidence="6">
    <location>
        <begin position="196"/>
        <end position="219"/>
    </location>
</feature>
<keyword evidence="8" id="KW-1185">Reference proteome</keyword>
<evidence type="ECO:0000313" key="8">
    <source>
        <dbReference type="Proteomes" id="UP000323671"/>
    </source>
</evidence>
<feature type="transmembrane region" description="Helical" evidence="6">
    <location>
        <begin position="127"/>
        <end position="145"/>
    </location>
</feature>
<gene>
    <name evidence="7" type="ORF">OTERR_25600</name>
</gene>
<evidence type="ECO:0000256" key="4">
    <source>
        <dbReference type="ARBA" id="ARBA00022989"/>
    </source>
</evidence>
<feature type="transmembrane region" description="Helical" evidence="6">
    <location>
        <begin position="102"/>
        <end position="121"/>
    </location>
</feature>
<dbReference type="PANTHER" id="PTHR30250:SF11">
    <property type="entry name" value="O-ANTIGEN TRANSPORTER-RELATED"/>
    <property type="match status" value="1"/>
</dbReference>
<proteinExistence type="predicted"/>
<dbReference type="PANTHER" id="PTHR30250">
    <property type="entry name" value="PST FAMILY PREDICTED COLANIC ACID TRANSPORTER"/>
    <property type="match status" value="1"/>
</dbReference>
<protein>
    <recommendedName>
        <fullName evidence="9">Polysaccharide biosynthesis protein</fullName>
    </recommendedName>
</protein>
<dbReference type="GO" id="GO:0005886">
    <property type="term" value="C:plasma membrane"/>
    <property type="evidence" value="ECO:0007669"/>
    <property type="project" value="UniProtKB-SubCell"/>
</dbReference>
<feature type="transmembrane region" description="Helical" evidence="6">
    <location>
        <begin position="331"/>
        <end position="354"/>
    </location>
</feature>
<organism evidence="7 8">
    <name type="scientific">Oryzomicrobium terrae</name>
    <dbReference type="NCBI Taxonomy" id="1735038"/>
    <lineage>
        <taxon>Bacteria</taxon>
        <taxon>Pseudomonadati</taxon>
        <taxon>Pseudomonadota</taxon>
        <taxon>Betaproteobacteria</taxon>
        <taxon>Rhodocyclales</taxon>
        <taxon>Rhodocyclaceae</taxon>
        <taxon>Oryzomicrobium</taxon>
    </lineage>
</organism>